<comment type="caution">
    <text evidence="2">The sequence shown here is derived from an EMBL/GenBank/DDBJ whole genome shotgun (WGS) entry which is preliminary data.</text>
</comment>
<accession>A0A8T0JI40</accession>
<feature type="region of interest" description="Disordered" evidence="1">
    <location>
        <begin position="94"/>
        <end position="120"/>
    </location>
</feature>
<evidence type="ECO:0000256" key="1">
    <source>
        <dbReference type="SAM" id="MobiDB-lite"/>
    </source>
</evidence>
<gene>
    <name evidence="2" type="ORF">HKW66_Vig0162180</name>
</gene>
<evidence type="ECO:0000313" key="3">
    <source>
        <dbReference type="Proteomes" id="UP000743370"/>
    </source>
</evidence>
<organism evidence="2 3">
    <name type="scientific">Phaseolus angularis</name>
    <name type="common">Azuki bean</name>
    <name type="synonym">Vigna angularis</name>
    <dbReference type="NCBI Taxonomy" id="3914"/>
    <lineage>
        <taxon>Eukaryota</taxon>
        <taxon>Viridiplantae</taxon>
        <taxon>Streptophyta</taxon>
        <taxon>Embryophyta</taxon>
        <taxon>Tracheophyta</taxon>
        <taxon>Spermatophyta</taxon>
        <taxon>Magnoliopsida</taxon>
        <taxon>eudicotyledons</taxon>
        <taxon>Gunneridae</taxon>
        <taxon>Pentapetalae</taxon>
        <taxon>rosids</taxon>
        <taxon>fabids</taxon>
        <taxon>Fabales</taxon>
        <taxon>Fabaceae</taxon>
        <taxon>Papilionoideae</taxon>
        <taxon>50 kb inversion clade</taxon>
        <taxon>NPAAA clade</taxon>
        <taxon>indigoferoid/millettioid clade</taxon>
        <taxon>Phaseoleae</taxon>
        <taxon>Vigna</taxon>
    </lineage>
</organism>
<proteinExistence type="predicted"/>
<dbReference type="EMBL" id="JABFOF010000010">
    <property type="protein sequence ID" value="KAG2375628.1"/>
    <property type="molecule type" value="Genomic_DNA"/>
</dbReference>
<reference evidence="2 3" key="1">
    <citation type="submission" date="2020-05" db="EMBL/GenBank/DDBJ databases">
        <title>Vigna angularis (adzuki bean) Var. LongXiaoDou No. 4 denovo assembly.</title>
        <authorList>
            <person name="Xiang H."/>
        </authorList>
    </citation>
    <scope>NUCLEOTIDE SEQUENCE [LARGE SCALE GENOMIC DNA]</scope>
    <source>
        <tissue evidence="2">Leaf</tissue>
    </source>
</reference>
<dbReference type="AlphaFoldDB" id="A0A8T0JI40"/>
<protein>
    <submittedName>
        <fullName evidence="2">Uncharacterized protein</fullName>
    </submittedName>
</protein>
<sequence>MGPIPSFIHLYFLLFNDGTTQEEVYSTNSDVESRRATPLGRCRTHFTSSVARHLRGSPRSLFPATSAVFISGENPGIATNFTVAPVPGFVRRRMKKEGKADGGGSGALMHEGGCKGVSEK</sequence>
<dbReference type="Proteomes" id="UP000743370">
    <property type="component" value="Unassembled WGS sequence"/>
</dbReference>
<name>A0A8T0JI40_PHAAN</name>
<evidence type="ECO:0000313" key="2">
    <source>
        <dbReference type="EMBL" id="KAG2375628.1"/>
    </source>
</evidence>